<reference evidence="2 3" key="1">
    <citation type="journal article" date="2020" name="bioRxiv">
        <title>Sequence and annotation of 42 cannabis genomes reveals extensive copy number variation in cannabinoid synthesis and pathogen resistance genes.</title>
        <authorList>
            <person name="Mckernan K.J."/>
            <person name="Helbert Y."/>
            <person name="Kane L.T."/>
            <person name="Ebling H."/>
            <person name="Zhang L."/>
            <person name="Liu B."/>
            <person name="Eaton Z."/>
            <person name="Mclaughlin S."/>
            <person name="Kingan S."/>
            <person name="Baybayan P."/>
            <person name="Concepcion G."/>
            <person name="Jordan M."/>
            <person name="Riva A."/>
            <person name="Barbazuk W."/>
            <person name="Harkins T."/>
        </authorList>
    </citation>
    <scope>NUCLEOTIDE SEQUENCE [LARGE SCALE GENOMIC DNA]</scope>
    <source>
        <strain evidence="3">cv. Jamaican Lion 4</strain>
        <tissue evidence="2">Leaf</tissue>
    </source>
</reference>
<evidence type="ECO:0000313" key="2">
    <source>
        <dbReference type="EMBL" id="KAF4368967.1"/>
    </source>
</evidence>
<dbReference type="Proteomes" id="UP000583929">
    <property type="component" value="Unassembled WGS sequence"/>
</dbReference>
<accession>A0A7J6FEC1</accession>
<dbReference type="EMBL" id="JAATIQ010000227">
    <property type="protein sequence ID" value="KAF4368967.1"/>
    <property type="molecule type" value="Genomic_DNA"/>
</dbReference>
<comment type="caution">
    <text evidence="2">The sequence shown here is derived from an EMBL/GenBank/DDBJ whole genome shotgun (WGS) entry which is preliminary data.</text>
</comment>
<protein>
    <recommendedName>
        <fullName evidence="1">FAF domain-containing protein</fullName>
    </recommendedName>
</protein>
<dbReference type="AlphaFoldDB" id="A0A7J6FEC1"/>
<dbReference type="InterPro" id="IPR046431">
    <property type="entry name" value="FAF_dom"/>
</dbReference>
<name>A0A7J6FEC1_CANSA</name>
<feature type="domain" description="FAF" evidence="1">
    <location>
        <begin position="9"/>
        <end position="73"/>
    </location>
</feature>
<organism evidence="2 3">
    <name type="scientific">Cannabis sativa</name>
    <name type="common">Hemp</name>
    <name type="synonym">Marijuana</name>
    <dbReference type="NCBI Taxonomy" id="3483"/>
    <lineage>
        <taxon>Eukaryota</taxon>
        <taxon>Viridiplantae</taxon>
        <taxon>Streptophyta</taxon>
        <taxon>Embryophyta</taxon>
        <taxon>Tracheophyta</taxon>
        <taxon>Spermatophyta</taxon>
        <taxon>Magnoliopsida</taxon>
        <taxon>eudicotyledons</taxon>
        <taxon>Gunneridae</taxon>
        <taxon>Pentapetalae</taxon>
        <taxon>rosids</taxon>
        <taxon>fabids</taxon>
        <taxon>Rosales</taxon>
        <taxon>Cannabaceae</taxon>
        <taxon>Cannabis</taxon>
    </lineage>
</organism>
<dbReference type="Pfam" id="PF11250">
    <property type="entry name" value="FAF"/>
    <property type="match status" value="1"/>
</dbReference>
<evidence type="ECO:0000259" key="1">
    <source>
        <dbReference type="Pfam" id="PF11250"/>
    </source>
</evidence>
<evidence type="ECO:0000313" key="3">
    <source>
        <dbReference type="Proteomes" id="UP000583929"/>
    </source>
</evidence>
<gene>
    <name evidence="2" type="ORF">G4B88_011795</name>
</gene>
<proteinExistence type="predicted"/>
<sequence>MMMTMATKDFPPPLTTSLIRQTGYLQILLTKRCHFVRRCTNDGKRLVVEEVEKNDDNNYYLRVDRVEGRLVMSIVPINHNKFDDDDQEEDEKPQNICLETTTYLAMKEIWYKQYHEEAKRNSMQDYSNGFKNNSIHCCHEPPTTLARCTRITLMKDLILNPP</sequence>
<keyword evidence="3" id="KW-1185">Reference proteome</keyword>